<keyword evidence="12" id="KW-0995">Kinetochore</keyword>
<dbReference type="EMBL" id="AMGX01000031">
    <property type="protein sequence ID" value="EXJ59437.1"/>
    <property type="molecule type" value="Genomic_DNA"/>
</dbReference>
<feature type="compositionally biased region" description="Low complexity" evidence="18">
    <location>
        <begin position="13"/>
        <end position="28"/>
    </location>
</feature>
<dbReference type="AlphaFoldDB" id="W9VUP0"/>
<evidence type="ECO:0000256" key="17">
    <source>
        <dbReference type="ARBA" id="ARBA00030568"/>
    </source>
</evidence>
<evidence type="ECO:0000256" key="10">
    <source>
        <dbReference type="ARBA" id="ARBA00022776"/>
    </source>
</evidence>
<accession>W9VUP0</accession>
<dbReference type="RefSeq" id="XP_007750821.1">
    <property type="nucleotide sequence ID" value="XM_007752631.1"/>
</dbReference>
<dbReference type="PANTHER" id="PTHR28036:SF1">
    <property type="entry name" value="DASH COMPLEX SUBUNIT DAD2"/>
    <property type="match status" value="1"/>
</dbReference>
<gene>
    <name evidence="19" type="ORF">A1O5_12062</name>
</gene>
<evidence type="ECO:0000256" key="16">
    <source>
        <dbReference type="ARBA" id="ARBA00023328"/>
    </source>
</evidence>
<keyword evidence="9" id="KW-0493">Microtubule</keyword>
<dbReference type="STRING" id="1182543.W9VUP0"/>
<keyword evidence="8" id="KW-0132">Cell division</keyword>
<evidence type="ECO:0000256" key="5">
    <source>
        <dbReference type="ARBA" id="ARBA00020260"/>
    </source>
</evidence>
<keyword evidence="10" id="KW-0498">Mitosis</keyword>
<dbReference type="HOGENOM" id="CLU_138063_0_1_1"/>
<evidence type="ECO:0000256" key="6">
    <source>
        <dbReference type="ARBA" id="ARBA00022454"/>
    </source>
</evidence>
<evidence type="ECO:0000256" key="7">
    <source>
        <dbReference type="ARBA" id="ARBA00022490"/>
    </source>
</evidence>
<feature type="compositionally biased region" description="Basic and acidic residues" evidence="18">
    <location>
        <begin position="113"/>
        <end position="124"/>
    </location>
</feature>
<evidence type="ECO:0000256" key="11">
    <source>
        <dbReference type="ARBA" id="ARBA00022829"/>
    </source>
</evidence>
<dbReference type="GO" id="GO:1990023">
    <property type="term" value="C:mitotic spindle midzone"/>
    <property type="evidence" value="ECO:0007669"/>
    <property type="project" value="TreeGrafter"/>
</dbReference>
<dbReference type="GO" id="GO:0042729">
    <property type="term" value="C:DASH complex"/>
    <property type="evidence" value="ECO:0007669"/>
    <property type="project" value="InterPro"/>
</dbReference>
<dbReference type="InterPro" id="IPR013963">
    <property type="entry name" value="DASH_Dad2"/>
</dbReference>
<evidence type="ECO:0000256" key="13">
    <source>
        <dbReference type="ARBA" id="ARBA00023212"/>
    </source>
</evidence>
<evidence type="ECO:0000256" key="15">
    <source>
        <dbReference type="ARBA" id="ARBA00023306"/>
    </source>
</evidence>
<keyword evidence="16" id="KW-0137">Centromere</keyword>
<dbReference type="GO" id="GO:0005874">
    <property type="term" value="C:microtubule"/>
    <property type="evidence" value="ECO:0007669"/>
    <property type="project" value="UniProtKB-KW"/>
</dbReference>
<comment type="caution">
    <text evidence="19">The sequence shown here is derived from an EMBL/GenBank/DDBJ whole genome shotgun (WGS) entry which is preliminary data.</text>
</comment>
<dbReference type="GO" id="GO:0008608">
    <property type="term" value="P:attachment of spindle microtubules to kinetochore"/>
    <property type="evidence" value="ECO:0007669"/>
    <property type="project" value="TreeGrafter"/>
</dbReference>
<keyword evidence="15" id="KW-0131">Cell cycle</keyword>
<evidence type="ECO:0000313" key="20">
    <source>
        <dbReference type="Proteomes" id="UP000019471"/>
    </source>
</evidence>
<dbReference type="eggNOG" id="ENOG502SG7I">
    <property type="taxonomic scope" value="Eukaryota"/>
</dbReference>
<evidence type="ECO:0000256" key="2">
    <source>
        <dbReference type="ARBA" id="ARBA00004186"/>
    </source>
</evidence>
<keyword evidence="7" id="KW-0963">Cytoplasm</keyword>
<evidence type="ECO:0000256" key="4">
    <source>
        <dbReference type="ARBA" id="ARBA00005501"/>
    </source>
</evidence>
<dbReference type="GeneID" id="19196748"/>
<comment type="similarity">
    <text evidence="4">Belongs to the DASH complex DAD2 family.</text>
</comment>
<name>W9VUP0_9EURO</name>
<reference evidence="19 20" key="1">
    <citation type="submission" date="2013-03" db="EMBL/GenBank/DDBJ databases">
        <title>The Genome Sequence of Cladophialophora psammophila CBS 110553.</title>
        <authorList>
            <consortium name="The Broad Institute Genomics Platform"/>
            <person name="Cuomo C."/>
            <person name="de Hoog S."/>
            <person name="Gorbushina A."/>
            <person name="Walker B."/>
            <person name="Young S.K."/>
            <person name="Zeng Q."/>
            <person name="Gargeya S."/>
            <person name="Fitzgerald M."/>
            <person name="Haas B."/>
            <person name="Abouelleil A."/>
            <person name="Allen A.W."/>
            <person name="Alvarado L."/>
            <person name="Arachchi H.M."/>
            <person name="Berlin A.M."/>
            <person name="Chapman S.B."/>
            <person name="Gainer-Dewar J."/>
            <person name="Goldberg J."/>
            <person name="Griggs A."/>
            <person name="Gujja S."/>
            <person name="Hansen M."/>
            <person name="Howarth C."/>
            <person name="Imamovic A."/>
            <person name="Ireland A."/>
            <person name="Larimer J."/>
            <person name="McCowan C."/>
            <person name="Murphy C."/>
            <person name="Pearson M."/>
            <person name="Poon T.W."/>
            <person name="Priest M."/>
            <person name="Roberts A."/>
            <person name="Saif S."/>
            <person name="Shea T."/>
            <person name="Sisk P."/>
            <person name="Sykes S."/>
            <person name="Wortman J."/>
            <person name="Nusbaum C."/>
            <person name="Birren B."/>
        </authorList>
    </citation>
    <scope>NUCLEOTIDE SEQUENCE [LARGE SCALE GENOMIC DNA]</scope>
    <source>
        <strain evidence="19 20">CBS 110553</strain>
    </source>
</reference>
<dbReference type="Pfam" id="PF08654">
    <property type="entry name" value="DASH_Dad2"/>
    <property type="match status" value="1"/>
</dbReference>
<dbReference type="PANTHER" id="PTHR28036">
    <property type="entry name" value="DASH COMPLEX SUBUNIT DAD2"/>
    <property type="match status" value="1"/>
</dbReference>
<dbReference type="OrthoDB" id="3230169at2759"/>
<evidence type="ECO:0000256" key="14">
    <source>
        <dbReference type="ARBA" id="ARBA00023242"/>
    </source>
</evidence>
<dbReference type="Proteomes" id="UP000019471">
    <property type="component" value="Unassembled WGS sequence"/>
</dbReference>
<feature type="region of interest" description="Disordered" evidence="18">
    <location>
        <begin position="1"/>
        <end position="30"/>
    </location>
</feature>
<evidence type="ECO:0000256" key="1">
    <source>
        <dbReference type="ARBA" id="ARBA00004123"/>
    </source>
</evidence>
<protein>
    <recommendedName>
        <fullName evidence="5">DASH complex subunit DAD2</fullName>
    </recommendedName>
    <alternativeName>
        <fullName evidence="17">Outer kinetochore protein DAD2</fullName>
    </alternativeName>
</protein>
<evidence type="ECO:0000313" key="19">
    <source>
        <dbReference type="EMBL" id="EXJ59437.1"/>
    </source>
</evidence>
<feature type="region of interest" description="Disordered" evidence="18">
    <location>
        <begin position="101"/>
        <end position="159"/>
    </location>
</feature>
<evidence type="ECO:0000256" key="12">
    <source>
        <dbReference type="ARBA" id="ARBA00022838"/>
    </source>
</evidence>
<keyword evidence="6" id="KW-0158">Chromosome</keyword>
<evidence type="ECO:0000256" key="8">
    <source>
        <dbReference type="ARBA" id="ARBA00022618"/>
    </source>
</evidence>
<sequence length="159" mass="17285">MSYGPRPTDNYPSTSASSNTSSTLRSSTLPAQSHLQARIASKRAELENLRQLCDLSAHLTSQLELLEKKLGSLRDGAQAVALVLANWENVLHVIRMAAMKVPKPPPAPDVETVSDRDVDVEMVGKSKQTQGQDQEPEPEQELPVPLVRIPVQPKAEDGG</sequence>
<evidence type="ECO:0000256" key="3">
    <source>
        <dbReference type="ARBA" id="ARBA00004629"/>
    </source>
</evidence>
<keyword evidence="20" id="KW-1185">Reference proteome</keyword>
<keyword evidence="13" id="KW-0206">Cytoskeleton</keyword>
<dbReference type="GO" id="GO:0000278">
    <property type="term" value="P:mitotic cell cycle"/>
    <property type="evidence" value="ECO:0007669"/>
    <property type="project" value="InterPro"/>
</dbReference>
<evidence type="ECO:0000256" key="9">
    <source>
        <dbReference type="ARBA" id="ARBA00022701"/>
    </source>
</evidence>
<keyword evidence="14" id="KW-0539">Nucleus</keyword>
<dbReference type="GO" id="GO:0044732">
    <property type="term" value="C:mitotic spindle pole body"/>
    <property type="evidence" value="ECO:0007669"/>
    <property type="project" value="TreeGrafter"/>
</dbReference>
<evidence type="ECO:0000256" key="18">
    <source>
        <dbReference type="SAM" id="MobiDB-lite"/>
    </source>
</evidence>
<organism evidence="19 20">
    <name type="scientific">Cladophialophora psammophila CBS 110553</name>
    <dbReference type="NCBI Taxonomy" id="1182543"/>
    <lineage>
        <taxon>Eukaryota</taxon>
        <taxon>Fungi</taxon>
        <taxon>Dikarya</taxon>
        <taxon>Ascomycota</taxon>
        <taxon>Pezizomycotina</taxon>
        <taxon>Eurotiomycetes</taxon>
        <taxon>Chaetothyriomycetidae</taxon>
        <taxon>Chaetothyriales</taxon>
        <taxon>Herpotrichiellaceae</taxon>
        <taxon>Cladophialophora</taxon>
    </lineage>
</organism>
<dbReference type="GO" id="GO:0051301">
    <property type="term" value="P:cell division"/>
    <property type="evidence" value="ECO:0007669"/>
    <property type="project" value="UniProtKB-KW"/>
</dbReference>
<proteinExistence type="inferred from homology"/>
<comment type="subcellular location">
    <subcellularLocation>
        <location evidence="3">Chromosome</location>
        <location evidence="3">Centromere</location>
        <location evidence="3">Kinetochore</location>
    </subcellularLocation>
    <subcellularLocation>
        <location evidence="2">Cytoplasm</location>
        <location evidence="2">Cytoskeleton</location>
        <location evidence="2">Spindle</location>
    </subcellularLocation>
    <subcellularLocation>
        <location evidence="1">Nucleus</location>
    </subcellularLocation>
</comment>
<keyword evidence="11" id="KW-0159">Chromosome partition</keyword>